<name>A0A816MNC8_9BILA</name>
<dbReference type="EMBL" id="CAJOBI010003692">
    <property type="protein sequence ID" value="CAF3977738.1"/>
    <property type="molecule type" value="Genomic_DNA"/>
</dbReference>
<evidence type="ECO:0000256" key="1">
    <source>
        <dbReference type="SAM" id="SignalP"/>
    </source>
</evidence>
<organism evidence="3 5">
    <name type="scientific">Rotaria magnacalcarata</name>
    <dbReference type="NCBI Taxonomy" id="392030"/>
    <lineage>
        <taxon>Eukaryota</taxon>
        <taxon>Metazoa</taxon>
        <taxon>Spiralia</taxon>
        <taxon>Gnathifera</taxon>
        <taxon>Rotifera</taxon>
        <taxon>Eurotatoria</taxon>
        <taxon>Bdelloidea</taxon>
        <taxon>Philodinida</taxon>
        <taxon>Philodinidae</taxon>
        <taxon>Rotaria</taxon>
    </lineage>
</organism>
<evidence type="ECO:0000313" key="2">
    <source>
        <dbReference type="EMBL" id="CAF1423631.1"/>
    </source>
</evidence>
<dbReference type="Proteomes" id="UP000663824">
    <property type="component" value="Unassembled WGS sequence"/>
</dbReference>
<evidence type="ECO:0000313" key="3">
    <source>
        <dbReference type="EMBL" id="CAF2008441.1"/>
    </source>
</evidence>
<protein>
    <submittedName>
        <fullName evidence="3">Uncharacterized protein</fullName>
    </submittedName>
</protein>
<proteinExistence type="predicted"/>
<sequence>MLKPTIIISSILFMLALCIHGNPHNTPENSLSSMVTFIKPAASVMRRLNPLKLFFTVAHAPTQTPHYSIEWNFPLLKTMFLESKHVSNEDKELFRMKFGNAERDYVNWSPEEHDELERFTEKYLNVYKSPDSFLPFLDCQALTYAVTDEMLHDLQPIISDEKRSKIRAKAVERLCESE</sequence>
<evidence type="ECO:0000313" key="4">
    <source>
        <dbReference type="EMBL" id="CAF3977738.1"/>
    </source>
</evidence>
<evidence type="ECO:0000313" key="5">
    <source>
        <dbReference type="Proteomes" id="UP000663824"/>
    </source>
</evidence>
<reference evidence="3" key="1">
    <citation type="submission" date="2021-02" db="EMBL/GenBank/DDBJ databases">
        <authorList>
            <person name="Nowell W R."/>
        </authorList>
    </citation>
    <scope>NUCLEOTIDE SEQUENCE</scope>
</reference>
<dbReference type="Proteomes" id="UP000663834">
    <property type="component" value="Unassembled WGS sequence"/>
</dbReference>
<gene>
    <name evidence="2" type="ORF">KQP761_LOCUS10693</name>
    <name evidence="3" type="ORF">MBJ925_LOCUS8580</name>
    <name evidence="4" type="ORF">SMN809_LOCUS10683</name>
</gene>
<dbReference type="EMBL" id="CAJNRE010003182">
    <property type="protein sequence ID" value="CAF2008441.1"/>
    <property type="molecule type" value="Genomic_DNA"/>
</dbReference>
<dbReference type="AlphaFoldDB" id="A0A816MNC8"/>
<feature type="chain" id="PRO_5036230241" evidence="1">
    <location>
        <begin position="22"/>
        <end position="178"/>
    </location>
</feature>
<comment type="caution">
    <text evidence="3">The sequence shown here is derived from an EMBL/GenBank/DDBJ whole genome shotgun (WGS) entry which is preliminary data.</text>
</comment>
<feature type="signal peptide" evidence="1">
    <location>
        <begin position="1"/>
        <end position="21"/>
    </location>
</feature>
<accession>A0A816MNC8</accession>
<dbReference type="OrthoDB" id="9991193at2759"/>
<keyword evidence="1" id="KW-0732">Signal</keyword>
<dbReference type="EMBL" id="CAJNOW010004614">
    <property type="protein sequence ID" value="CAF1423631.1"/>
    <property type="molecule type" value="Genomic_DNA"/>
</dbReference>
<dbReference type="Proteomes" id="UP000676336">
    <property type="component" value="Unassembled WGS sequence"/>
</dbReference>